<sequence>MVGISTLKYYNNLYRLRRKGLQFSKAYQTKLYNWFPPFFEQDLWLPKFIEGRGLLKNKPGLKAGVFTICGPEWAIKYQPCDLKIFFARENLSFRKEWHDFMLNEPSIDLSIGFDDITDHANYLHIPFWITWALDPMESYESIKRKIAIWNAPESKSYKNRKFCSFLCSHGDKGREMIFNELSAIDTIDSCGRWMHNNDSLKADYGDDKVKWLKHYRFNLTPENSNALGYVTEKLLEAIQGGCIPIYWGSNNQPDSDVFNQDAIVFFDMGKDNKDVVNLVSELNSNERIYMDFACQHRFVKGVEDVIWGYYERLENKLREIIANL</sequence>
<keyword evidence="3" id="KW-0808">Transferase</keyword>
<dbReference type="AlphaFoldDB" id="A0A6A7W0R6"/>
<gene>
    <name evidence="5" type="ORF">F7D97_10860</name>
</gene>
<dbReference type="Gene3D" id="3.40.50.11660">
    <property type="entry name" value="Glycosyl transferase family 10, C-terminal domain"/>
    <property type="match status" value="1"/>
</dbReference>
<evidence type="ECO:0000256" key="1">
    <source>
        <dbReference type="ARBA" id="ARBA00008919"/>
    </source>
</evidence>
<dbReference type="PANTHER" id="PTHR11929">
    <property type="entry name" value="ALPHA- 1,3 -FUCOSYLTRANSFERASE"/>
    <property type="match status" value="1"/>
</dbReference>
<dbReference type="InterPro" id="IPR001503">
    <property type="entry name" value="Glyco_trans_10"/>
</dbReference>
<dbReference type="InterPro" id="IPR038577">
    <property type="entry name" value="GT10-like_C_sf"/>
</dbReference>
<dbReference type="GO" id="GO:0016020">
    <property type="term" value="C:membrane"/>
    <property type="evidence" value="ECO:0007669"/>
    <property type="project" value="InterPro"/>
</dbReference>
<dbReference type="EMBL" id="VZCY01000089">
    <property type="protein sequence ID" value="MQN10402.1"/>
    <property type="molecule type" value="Genomic_DNA"/>
</dbReference>
<evidence type="ECO:0000256" key="3">
    <source>
        <dbReference type="ARBA" id="ARBA00022679"/>
    </source>
</evidence>
<dbReference type="SUPFAM" id="SSF53756">
    <property type="entry name" value="UDP-Glycosyltransferase/glycogen phosphorylase"/>
    <property type="match status" value="1"/>
</dbReference>
<evidence type="ECO:0000313" key="5">
    <source>
        <dbReference type="EMBL" id="MQN10402.1"/>
    </source>
</evidence>
<name>A0A6A7W0R6_9BACT</name>
<evidence type="ECO:0000259" key="4">
    <source>
        <dbReference type="Pfam" id="PF00852"/>
    </source>
</evidence>
<dbReference type="RefSeq" id="WP_153079239.1">
    <property type="nucleotide sequence ID" value="NZ_VZAU01000096.1"/>
</dbReference>
<reference evidence="5 6" key="1">
    <citation type="submission" date="2019-09" db="EMBL/GenBank/DDBJ databases">
        <title>Distinct polysaccharide growth profiles of human intestinal Prevotella copri isolates.</title>
        <authorList>
            <person name="Fehlner-Peach H."/>
            <person name="Magnabosco C."/>
            <person name="Raghavan V."/>
            <person name="Scher J.U."/>
            <person name="Tett A."/>
            <person name="Cox L.M."/>
            <person name="Gottsegen C."/>
            <person name="Watters A."/>
            <person name="Wiltshire- Gordon J.D."/>
            <person name="Segata N."/>
            <person name="Bonneau R."/>
            <person name="Littman D.R."/>
        </authorList>
    </citation>
    <scope>NUCLEOTIDE SEQUENCE [LARGE SCALE GENOMIC DNA]</scope>
    <source>
        <strain evidence="6">iK21513</strain>
    </source>
</reference>
<dbReference type="InterPro" id="IPR055270">
    <property type="entry name" value="Glyco_tran_10_C"/>
</dbReference>
<dbReference type="Pfam" id="PF00852">
    <property type="entry name" value="Glyco_transf_10"/>
    <property type="match status" value="1"/>
</dbReference>
<protein>
    <recommendedName>
        <fullName evidence="4">Fucosyltransferase C-terminal domain-containing protein</fullName>
    </recommendedName>
</protein>
<feature type="domain" description="Fucosyltransferase C-terminal" evidence="4">
    <location>
        <begin position="167"/>
        <end position="292"/>
    </location>
</feature>
<evidence type="ECO:0000313" key="6">
    <source>
        <dbReference type="Proteomes" id="UP000406735"/>
    </source>
</evidence>
<accession>A0A6A7W0R6</accession>
<organism evidence="5 6">
    <name type="scientific">Segatella copri</name>
    <dbReference type="NCBI Taxonomy" id="165179"/>
    <lineage>
        <taxon>Bacteria</taxon>
        <taxon>Pseudomonadati</taxon>
        <taxon>Bacteroidota</taxon>
        <taxon>Bacteroidia</taxon>
        <taxon>Bacteroidales</taxon>
        <taxon>Prevotellaceae</taxon>
        <taxon>Segatella</taxon>
    </lineage>
</organism>
<evidence type="ECO:0000256" key="2">
    <source>
        <dbReference type="ARBA" id="ARBA00022676"/>
    </source>
</evidence>
<keyword evidence="2" id="KW-0328">Glycosyltransferase</keyword>
<proteinExistence type="inferred from homology"/>
<comment type="similarity">
    <text evidence="1">Belongs to the glycosyltransferase 10 family.</text>
</comment>
<dbReference type="Proteomes" id="UP000406735">
    <property type="component" value="Unassembled WGS sequence"/>
</dbReference>
<comment type="caution">
    <text evidence="5">The sequence shown here is derived from an EMBL/GenBank/DDBJ whole genome shotgun (WGS) entry which is preliminary data.</text>
</comment>
<dbReference type="PANTHER" id="PTHR11929:SF194">
    <property type="entry name" value="ALPHA-(1,3)-FUCOSYLTRANSFERASE 10"/>
    <property type="match status" value="1"/>
</dbReference>
<dbReference type="GO" id="GO:0046920">
    <property type="term" value="F:alpha-(1-&gt;3)-fucosyltransferase activity"/>
    <property type="evidence" value="ECO:0007669"/>
    <property type="project" value="TreeGrafter"/>
</dbReference>